<evidence type="ECO:0000256" key="1">
    <source>
        <dbReference type="SAM" id="MobiDB-lite"/>
    </source>
</evidence>
<dbReference type="AlphaFoldDB" id="A0A5B7CVS8"/>
<protein>
    <submittedName>
        <fullName evidence="2">Uncharacterized protein</fullName>
    </submittedName>
</protein>
<evidence type="ECO:0000313" key="2">
    <source>
        <dbReference type="EMBL" id="MPC13225.1"/>
    </source>
</evidence>
<proteinExistence type="predicted"/>
<sequence length="85" mass="9271">MTATLARRTFPHPASQACAVLPQVVARAGIVVCILKRRQLVSEIPIEHRPRSKPVCSYQSLRPSQSQHPPPPASRLPLLLSADAT</sequence>
<organism evidence="2 3">
    <name type="scientific">Portunus trituberculatus</name>
    <name type="common">Swimming crab</name>
    <name type="synonym">Neptunus trituberculatus</name>
    <dbReference type="NCBI Taxonomy" id="210409"/>
    <lineage>
        <taxon>Eukaryota</taxon>
        <taxon>Metazoa</taxon>
        <taxon>Ecdysozoa</taxon>
        <taxon>Arthropoda</taxon>
        <taxon>Crustacea</taxon>
        <taxon>Multicrustacea</taxon>
        <taxon>Malacostraca</taxon>
        <taxon>Eumalacostraca</taxon>
        <taxon>Eucarida</taxon>
        <taxon>Decapoda</taxon>
        <taxon>Pleocyemata</taxon>
        <taxon>Brachyura</taxon>
        <taxon>Eubrachyura</taxon>
        <taxon>Portunoidea</taxon>
        <taxon>Portunidae</taxon>
        <taxon>Portuninae</taxon>
        <taxon>Portunus</taxon>
    </lineage>
</organism>
<dbReference type="EMBL" id="VSRR010000267">
    <property type="protein sequence ID" value="MPC13225.1"/>
    <property type="molecule type" value="Genomic_DNA"/>
</dbReference>
<evidence type="ECO:0000313" key="3">
    <source>
        <dbReference type="Proteomes" id="UP000324222"/>
    </source>
</evidence>
<keyword evidence="3" id="KW-1185">Reference proteome</keyword>
<name>A0A5B7CVS8_PORTR</name>
<comment type="caution">
    <text evidence="2">The sequence shown here is derived from an EMBL/GenBank/DDBJ whole genome shotgun (WGS) entry which is preliminary data.</text>
</comment>
<dbReference type="Proteomes" id="UP000324222">
    <property type="component" value="Unassembled WGS sequence"/>
</dbReference>
<accession>A0A5B7CVS8</accession>
<feature type="compositionally biased region" description="Low complexity" evidence="1">
    <location>
        <begin position="75"/>
        <end position="85"/>
    </location>
</feature>
<feature type="region of interest" description="Disordered" evidence="1">
    <location>
        <begin position="50"/>
        <end position="85"/>
    </location>
</feature>
<reference evidence="2 3" key="1">
    <citation type="submission" date="2019-05" db="EMBL/GenBank/DDBJ databases">
        <title>Another draft genome of Portunus trituberculatus and its Hox gene families provides insights of decapod evolution.</title>
        <authorList>
            <person name="Jeong J.-H."/>
            <person name="Song I."/>
            <person name="Kim S."/>
            <person name="Choi T."/>
            <person name="Kim D."/>
            <person name="Ryu S."/>
            <person name="Kim W."/>
        </authorList>
    </citation>
    <scope>NUCLEOTIDE SEQUENCE [LARGE SCALE GENOMIC DNA]</scope>
    <source>
        <tissue evidence="2">Muscle</tissue>
    </source>
</reference>
<gene>
    <name evidence="2" type="ORF">E2C01_005950</name>
</gene>